<dbReference type="Gene3D" id="3.30.70.20">
    <property type="match status" value="1"/>
</dbReference>
<keyword evidence="6 14" id="KW-0004">4Fe-4S</keyword>
<evidence type="ECO:0000256" key="2">
    <source>
        <dbReference type="ARBA" id="ARBA00011238"/>
    </source>
</evidence>
<dbReference type="Pfam" id="PF02775">
    <property type="entry name" value="TPP_enzyme_C"/>
    <property type="match status" value="1"/>
</dbReference>
<dbReference type="GO" id="GO:0046872">
    <property type="term" value="F:metal ion binding"/>
    <property type="evidence" value="ECO:0007669"/>
    <property type="project" value="UniProtKB-UniRule"/>
</dbReference>
<evidence type="ECO:0000259" key="16">
    <source>
        <dbReference type="PROSITE" id="PS51379"/>
    </source>
</evidence>
<keyword evidence="7 14" id="KW-0479">Metal-binding</keyword>
<accession>A0A5K7ZRB4</accession>
<dbReference type="NCBIfam" id="TIGR03336">
    <property type="entry name" value="IOR_alpha"/>
    <property type="match status" value="1"/>
</dbReference>
<evidence type="ECO:0000256" key="1">
    <source>
        <dbReference type="ARBA" id="ARBA00002995"/>
    </source>
</evidence>
<evidence type="ECO:0000313" key="17">
    <source>
        <dbReference type="EMBL" id="BBO81033.1"/>
    </source>
</evidence>
<name>A0A5K7ZRB4_9BACT</name>
<dbReference type="Gene3D" id="3.40.50.970">
    <property type="match status" value="2"/>
</dbReference>
<dbReference type="InterPro" id="IPR017721">
    <property type="entry name" value="IorA"/>
</dbReference>
<dbReference type="CDD" id="cd07034">
    <property type="entry name" value="TPP_PYR_PFOR_IOR-alpha_like"/>
    <property type="match status" value="1"/>
</dbReference>
<dbReference type="SUPFAM" id="SSF52922">
    <property type="entry name" value="TK C-terminal domain-like"/>
    <property type="match status" value="1"/>
</dbReference>
<dbReference type="GO" id="GO:0030976">
    <property type="term" value="F:thiamine pyrophosphate binding"/>
    <property type="evidence" value="ECO:0007669"/>
    <property type="project" value="InterPro"/>
</dbReference>
<evidence type="ECO:0000256" key="14">
    <source>
        <dbReference type="PIRNR" id="PIRNR006439"/>
    </source>
</evidence>
<feature type="binding site" evidence="15">
    <location>
        <position position="592"/>
    </location>
    <ligand>
        <name>[4Fe-4S] cluster</name>
        <dbReference type="ChEBI" id="CHEBI:49883"/>
        <label>1</label>
    </ligand>
</feature>
<organism evidence="17 18">
    <name type="scientific">Desulfosarcina ovata subsp. sediminis</name>
    <dbReference type="NCBI Taxonomy" id="885957"/>
    <lineage>
        <taxon>Bacteria</taxon>
        <taxon>Pseudomonadati</taxon>
        <taxon>Thermodesulfobacteriota</taxon>
        <taxon>Desulfobacteria</taxon>
        <taxon>Desulfobacterales</taxon>
        <taxon>Desulfosarcinaceae</taxon>
        <taxon>Desulfosarcina</taxon>
    </lineage>
</organism>
<dbReference type="GO" id="GO:0051539">
    <property type="term" value="F:4 iron, 4 sulfur cluster binding"/>
    <property type="evidence" value="ECO:0007669"/>
    <property type="project" value="UniProtKB-UniRule"/>
</dbReference>
<dbReference type="EMBL" id="AP021876">
    <property type="protein sequence ID" value="BBO81033.1"/>
    <property type="molecule type" value="Genomic_DNA"/>
</dbReference>
<dbReference type="InterPro" id="IPR002880">
    <property type="entry name" value="Pyrv_Fd/Flavodoxin_OxRdtase_N"/>
</dbReference>
<comment type="function">
    <text evidence="1 14">Catalyzes the ferredoxin-dependent oxidative decarboxylation of arylpyruvates.</text>
</comment>
<keyword evidence="8 14" id="KW-0249">Electron transport</keyword>
<keyword evidence="17" id="KW-0670">Pyruvate</keyword>
<proteinExistence type="predicted"/>
<dbReference type="Proteomes" id="UP000425960">
    <property type="component" value="Chromosome"/>
</dbReference>
<evidence type="ECO:0000313" key="18">
    <source>
        <dbReference type="Proteomes" id="UP000425960"/>
    </source>
</evidence>
<feature type="domain" description="4Fe-4S ferredoxin-type" evidence="16">
    <location>
        <begin position="533"/>
        <end position="565"/>
    </location>
</feature>
<dbReference type="SUPFAM" id="SSF54862">
    <property type="entry name" value="4Fe-4S ferredoxins"/>
    <property type="match status" value="1"/>
</dbReference>
<evidence type="ECO:0000256" key="7">
    <source>
        <dbReference type="ARBA" id="ARBA00022723"/>
    </source>
</evidence>
<dbReference type="Pfam" id="PF01855">
    <property type="entry name" value="POR_N"/>
    <property type="match status" value="1"/>
</dbReference>
<protein>
    <recommendedName>
        <fullName evidence="4 14">Indolepyruvate oxidoreductase subunit IorA</fullName>
        <shortName evidence="14">IOR</shortName>
        <ecNumber evidence="3 14">1.2.7.8</ecNumber>
    </recommendedName>
    <alternativeName>
        <fullName evidence="12 14">Indolepyruvate ferredoxin oxidoreductase subunit alpha</fullName>
    </alternativeName>
</protein>
<comment type="cofactor">
    <cofactor evidence="14 15">
        <name>[4Fe-4S] cluster</name>
        <dbReference type="ChEBI" id="CHEBI:49883"/>
    </cofactor>
    <text evidence="14 15">Binds 2 [4Fe-4S] clusters. In this family the first cluster has a non-standard and varying [4Fe-4S] binding motif CX(2)CX(2)CX(4-5)CP.</text>
</comment>
<evidence type="ECO:0000256" key="6">
    <source>
        <dbReference type="ARBA" id="ARBA00022485"/>
    </source>
</evidence>
<dbReference type="GO" id="GO:0044281">
    <property type="term" value="P:small molecule metabolic process"/>
    <property type="evidence" value="ECO:0007669"/>
    <property type="project" value="UniProtKB-ARBA"/>
</dbReference>
<dbReference type="KEGG" id="dov:DSCO28_15990"/>
<dbReference type="RefSeq" id="WP_155321840.1">
    <property type="nucleotide sequence ID" value="NZ_AP021876.1"/>
</dbReference>
<keyword evidence="9 14" id="KW-0560">Oxidoreductase</keyword>
<evidence type="ECO:0000256" key="15">
    <source>
        <dbReference type="PIRSR" id="PIRSR006439-50"/>
    </source>
</evidence>
<keyword evidence="11 14" id="KW-0411">Iron-sulfur</keyword>
<evidence type="ECO:0000256" key="12">
    <source>
        <dbReference type="ARBA" id="ARBA00030514"/>
    </source>
</evidence>
<feature type="binding site" evidence="15">
    <location>
        <position position="585"/>
    </location>
    <ligand>
        <name>[4Fe-4S] cluster</name>
        <dbReference type="ChEBI" id="CHEBI:49883"/>
        <label>2</label>
    </ligand>
</feature>
<dbReference type="PANTHER" id="PTHR43710">
    <property type="entry name" value="2-HYDROXYACYL-COA LYASE"/>
    <property type="match status" value="1"/>
</dbReference>
<dbReference type="GO" id="GO:0043805">
    <property type="term" value="F:indolepyruvate ferredoxin oxidoreductase activity"/>
    <property type="evidence" value="ECO:0007669"/>
    <property type="project" value="UniProtKB-UniRule"/>
</dbReference>
<feature type="binding site" evidence="15">
    <location>
        <position position="588"/>
    </location>
    <ligand>
        <name>[4Fe-4S] cluster</name>
        <dbReference type="ChEBI" id="CHEBI:49883"/>
        <label>2</label>
    </ligand>
</feature>
<reference evidence="17 18" key="1">
    <citation type="submission" date="2019-11" db="EMBL/GenBank/DDBJ databases">
        <title>Comparative genomics of hydrocarbon-degrading Desulfosarcina strains.</title>
        <authorList>
            <person name="Watanabe M."/>
            <person name="Kojima H."/>
            <person name="Fukui M."/>
        </authorList>
    </citation>
    <scope>NUCLEOTIDE SEQUENCE [LARGE SCALE GENOMIC DNA]</scope>
    <source>
        <strain evidence="17 18">28bB2T</strain>
    </source>
</reference>
<dbReference type="PROSITE" id="PS51379">
    <property type="entry name" value="4FE4S_FER_2"/>
    <property type="match status" value="2"/>
</dbReference>
<keyword evidence="5 14" id="KW-0813">Transport</keyword>
<evidence type="ECO:0000256" key="9">
    <source>
        <dbReference type="ARBA" id="ARBA00023002"/>
    </source>
</evidence>
<dbReference type="CDD" id="cd02008">
    <property type="entry name" value="TPP_IOR_alpha"/>
    <property type="match status" value="1"/>
</dbReference>
<evidence type="ECO:0000256" key="13">
    <source>
        <dbReference type="ARBA" id="ARBA00048332"/>
    </source>
</evidence>
<sequence>MKNRILSGNEAVALGAYQAGVKVASAYPGTPSTEILQNFATYEGVYAEWAPNEKVALEVAIGSAMTGVRTLFTTKHVGLNVAADPLMTLAYTGITGGLLLVCADDPGMHSSQNEQDNRYYAHFAKIPMLEPSDSQEAKEMVEAGLLLSEQYDTPALLRMTTRVCHSKGIVNMDAANQEPIPTAEGFQRDLKKFVMIPAFGKLRHPLVLEREKKLAAVSEKSPFNRVEMNDTRIGIITSGIAYQYVKEIMPEASVLKLGMTFPLPTTMIQEFAAKVERLFVVEELEPYIEDELRILGLAVEGKAFFPKLDELSPDAVTAGFAKAGALPFDLPPDREKAPGSEMPRPPLLCAGCPHRGLFYALNKMKAIVHSDIGCYTLSVLPPLQSIDSTLCMGASISMAHGTAKAMVQAGIDDKRPVFAAIGDSTFFHSGITSLLDVLYNKGNVNVIIMDNRITAMTGGQQNPGTGKTLQMEETVAVDIIELVKALGCTRVREIDPFDLEGTITALKEEIDHDGPSVLVTKRPCIQLFRQDPKVVRMVDTNACIGCKMCLKLGCPSISQGDIIPDEKGKKERRYSYIDAATCYGCALCEQVCKQNAISVVAG</sequence>
<gene>
    <name evidence="17" type="primary">iorA-1_1</name>
    <name evidence="17" type="ORF">DSCO28_15990</name>
</gene>
<comment type="catalytic activity">
    <reaction evidence="13 14">
        <text>indole-3-pyruvate + 2 oxidized [2Fe-2S]-[ferredoxin] + CoA = (indol-3-yl)acetyl-CoA + 2 reduced [2Fe-2S]-[ferredoxin] + CO2 + H(+)</text>
        <dbReference type="Rhea" id="RHEA:12645"/>
        <dbReference type="Rhea" id="RHEA-COMP:10000"/>
        <dbReference type="Rhea" id="RHEA-COMP:10001"/>
        <dbReference type="ChEBI" id="CHEBI:15378"/>
        <dbReference type="ChEBI" id="CHEBI:16526"/>
        <dbReference type="ChEBI" id="CHEBI:17640"/>
        <dbReference type="ChEBI" id="CHEBI:33737"/>
        <dbReference type="ChEBI" id="CHEBI:33738"/>
        <dbReference type="ChEBI" id="CHEBI:57271"/>
        <dbReference type="ChEBI" id="CHEBI:57287"/>
        <dbReference type="EC" id="1.2.7.8"/>
    </reaction>
</comment>
<evidence type="ECO:0000256" key="3">
    <source>
        <dbReference type="ARBA" id="ARBA00012812"/>
    </source>
</evidence>
<dbReference type="EC" id="1.2.7.8" evidence="3 14"/>
<evidence type="ECO:0000256" key="4">
    <source>
        <dbReference type="ARBA" id="ARBA00017710"/>
    </source>
</evidence>
<evidence type="ECO:0000256" key="5">
    <source>
        <dbReference type="ARBA" id="ARBA00022448"/>
    </source>
</evidence>
<feature type="binding site" evidence="15">
    <location>
        <position position="549"/>
    </location>
    <ligand>
        <name>[4Fe-4S] cluster</name>
        <dbReference type="ChEBI" id="CHEBI:49883"/>
        <label>1</label>
    </ligand>
</feature>
<feature type="domain" description="4Fe-4S ferredoxin-type" evidence="16">
    <location>
        <begin position="573"/>
        <end position="602"/>
    </location>
</feature>
<dbReference type="PIRSF" id="PIRSF006439">
    <property type="entry name" value="Indolepyruvate_ferr_oxidored"/>
    <property type="match status" value="1"/>
</dbReference>
<evidence type="ECO:0000256" key="10">
    <source>
        <dbReference type="ARBA" id="ARBA00023004"/>
    </source>
</evidence>
<dbReference type="InterPro" id="IPR011766">
    <property type="entry name" value="TPP_enzyme_TPP-bd"/>
</dbReference>
<comment type="subunit">
    <text evidence="2">Heterodimer of the IorA and IorB subunits.</text>
</comment>
<dbReference type="SUPFAM" id="SSF52518">
    <property type="entry name" value="Thiamin diphosphate-binding fold (THDP-binding)"/>
    <property type="match status" value="2"/>
</dbReference>
<dbReference type="InterPro" id="IPR017896">
    <property type="entry name" value="4Fe4S_Fe-S-bd"/>
</dbReference>
<dbReference type="FunFam" id="3.40.50.970:FF:000039">
    <property type="entry name" value="Indolepyruvate oxidoreductase subunit IorA"/>
    <property type="match status" value="1"/>
</dbReference>
<dbReference type="InterPro" id="IPR045025">
    <property type="entry name" value="HACL1-like"/>
</dbReference>
<dbReference type="AlphaFoldDB" id="A0A5K7ZRB4"/>
<keyword evidence="10 14" id="KW-0408">Iron</keyword>
<feature type="binding site" evidence="15">
    <location>
        <position position="582"/>
    </location>
    <ligand>
        <name>[4Fe-4S] cluster</name>
        <dbReference type="ChEBI" id="CHEBI:49883"/>
        <label>2</label>
    </ligand>
</feature>
<evidence type="ECO:0000256" key="8">
    <source>
        <dbReference type="ARBA" id="ARBA00022982"/>
    </source>
</evidence>
<feature type="binding site" evidence="15">
    <location>
        <position position="554"/>
    </location>
    <ligand>
        <name>[4Fe-4S] cluster</name>
        <dbReference type="ChEBI" id="CHEBI:49883"/>
        <label>2</label>
    </ligand>
</feature>
<dbReference type="InterPro" id="IPR009014">
    <property type="entry name" value="Transketo_C/PFOR_II"/>
</dbReference>
<feature type="binding site" evidence="15">
    <location>
        <position position="546"/>
    </location>
    <ligand>
        <name>[4Fe-4S] cluster</name>
        <dbReference type="ChEBI" id="CHEBI:49883"/>
        <label>1</label>
    </ligand>
</feature>
<dbReference type="PANTHER" id="PTHR43710:SF5">
    <property type="entry name" value="INDOLEPYRUVATE FERREDOXIN OXIDOREDUCTASE ALPHA SUBUNIT"/>
    <property type="match status" value="1"/>
</dbReference>
<dbReference type="InterPro" id="IPR029061">
    <property type="entry name" value="THDP-binding"/>
</dbReference>
<feature type="binding site" evidence="15">
    <location>
        <position position="543"/>
    </location>
    <ligand>
        <name>[4Fe-4S] cluster</name>
        <dbReference type="ChEBI" id="CHEBI:49883"/>
        <label>1</label>
    </ligand>
</feature>
<evidence type="ECO:0000256" key="11">
    <source>
        <dbReference type="ARBA" id="ARBA00023014"/>
    </source>
</evidence>